<evidence type="ECO:0000256" key="1">
    <source>
        <dbReference type="ARBA" id="ARBA00008779"/>
    </source>
</evidence>
<dbReference type="Pfam" id="PF00884">
    <property type="entry name" value="Sulfatase"/>
    <property type="match status" value="1"/>
</dbReference>
<dbReference type="SUPFAM" id="SSF53649">
    <property type="entry name" value="Alkaline phosphatase-like"/>
    <property type="match status" value="1"/>
</dbReference>
<evidence type="ECO:0000259" key="3">
    <source>
        <dbReference type="Pfam" id="PF00884"/>
    </source>
</evidence>
<dbReference type="Gene3D" id="3.40.720.10">
    <property type="entry name" value="Alkaline Phosphatase, subunit A"/>
    <property type="match status" value="1"/>
</dbReference>
<accession>A0A0G3EH77</accession>
<keyword evidence="5" id="KW-1185">Reference proteome</keyword>
<feature type="domain" description="Sulfatase N-terminal" evidence="3">
    <location>
        <begin position="30"/>
        <end position="398"/>
    </location>
</feature>
<protein>
    <submittedName>
        <fullName evidence="4">Arylsulfatase</fullName>
        <ecNumber evidence="4">3.1.6.1</ecNumber>
    </submittedName>
</protein>
<comment type="similarity">
    <text evidence="1">Belongs to the sulfatase family.</text>
</comment>
<dbReference type="EC" id="3.1.6.1" evidence="4"/>
<reference evidence="4 5" key="2">
    <citation type="journal article" date="2016" name="ISME J.">
        <title>Characterization of the first cultured representative of Verrucomicrobia subdivision 5 indicates the proposal of a novel phylum.</title>
        <authorList>
            <person name="Spring S."/>
            <person name="Bunk B."/>
            <person name="Sproer C."/>
            <person name="Schumann P."/>
            <person name="Rohde M."/>
            <person name="Tindall B.J."/>
            <person name="Klenk H.P."/>
        </authorList>
    </citation>
    <scope>NUCLEOTIDE SEQUENCE [LARGE SCALE GENOMIC DNA]</scope>
    <source>
        <strain evidence="4 5">L21-Fru-AB</strain>
    </source>
</reference>
<dbReference type="PANTHER" id="PTHR42693">
    <property type="entry name" value="ARYLSULFATASE FAMILY MEMBER"/>
    <property type="match status" value="1"/>
</dbReference>
<gene>
    <name evidence="4" type="primary">atsA_14</name>
    <name evidence="4" type="ORF">L21SP4_00907</name>
</gene>
<dbReference type="PANTHER" id="PTHR42693:SF53">
    <property type="entry name" value="ENDO-4-O-SULFATASE"/>
    <property type="match status" value="1"/>
</dbReference>
<dbReference type="KEGG" id="vbl:L21SP4_00907"/>
<dbReference type="EMBL" id="CP010904">
    <property type="protein sequence ID" value="AKJ64170.1"/>
    <property type="molecule type" value="Genomic_DNA"/>
</dbReference>
<dbReference type="STRING" id="1307763.L21SP4_00907"/>
<dbReference type="InterPro" id="IPR050738">
    <property type="entry name" value="Sulfatase"/>
</dbReference>
<evidence type="ECO:0000313" key="5">
    <source>
        <dbReference type="Proteomes" id="UP000035268"/>
    </source>
</evidence>
<dbReference type="AlphaFoldDB" id="A0A0G3EH77"/>
<dbReference type="InterPro" id="IPR000917">
    <property type="entry name" value="Sulfatase_N"/>
</dbReference>
<dbReference type="RefSeq" id="WP_052881529.1">
    <property type="nucleotide sequence ID" value="NZ_CP010904.1"/>
</dbReference>
<dbReference type="Proteomes" id="UP000035268">
    <property type="component" value="Chromosome"/>
</dbReference>
<dbReference type="InterPro" id="IPR017850">
    <property type="entry name" value="Alkaline_phosphatase_core_sf"/>
</dbReference>
<name>A0A0G3EH77_9BACT</name>
<dbReference type="CDD" id="cd16025">
    <property type="entry name" value="PAS_like"/>
    <property type="match status" value="1"/>
</dbReference>
<dbReference type="Gene3D" id="3.30.1120.10">
    <property type="match status" value="1"/>
</dbReference>
<sequence length="688" mass="77157">MILHKTKQWIAAFATVVILSGGSAAAERRPNILLMLFDDMGFSDLGCFGGDTHTPNIDRLAEGGLRFSNFYNASKCEPSRAALLSGLFHKQAGIGYEKGIETGVTLGEVLRTAGYHTMALGKWHVAGNPYERGFDRTFGWILGCPDYFRADLTGNAGFHKDGKPFKVPQDYYLTRLLADQALEFLDDHQAKNPEQPFFMYYAISAPHWPIMAPEETIEENVPTYEAGWDEIRRRRFEHLREQGLIPRDWKLTPRPESIPEWEAMPPEEQAFEARRMAIHAAMIQEADKNFGRILDRLKQQGELDNTLIVILSDNGATGMETRRRGVCGEPGSLWFIGVGWANTCNTPFKHYKVAQSHGGTRTAMVAHWPKGIADPGGIRDQRLHIIDIMPTFAELAGADYPTTFNGKAVPPPDGVSFASLFKKTASDFERPPLYFEMLNNKAVIDGKWKLVSDYNRPWALYDLEKDGTETTDLSKQYPELAKRLQEMWEAHDREFPNNERRAWKEHQRVPLEPQHLEPFGASKRSGGMPASGVLAEWHSTAVSEGFKGTPQWEANGAVIQLDESRFRADYGPTDRFAYSHMNGSRLDPERYIQIMVPSGKRLSGLDVNIYSSKAGPQKAALRSNADGFAVNVAEFDLTRGEHNRIEADLSACPQAAELRLYLWDARGFQKGWLSDNGGTPAVVLKGSE</sequence>
<evidence type="ECO:0000256" key="2">
    <source>
        <dbReference type="ARBA" id="ARBA00022801"/>
    </source>
</evidence>
<reference evidence="5" key="1">
    <citation type="submission" date="2015-02" db="EMBL/GenBank/DDBJ databases">
        <title>Description and complete genome sequence of the first cultured representative of the subdivision 5 of the Verrucomicrobia phylum.</title>
        <authorList>
            <person name="Spring S."/>
            <person name="Bunk B."/>
            <person name="Sproer C."/>
            <person name="Klenk H.-P."/>
        </authorList>
    </citation>
    <scope>NUCLEOTIDE SEQUENCE [LARGE SCALE GENOMIC DNA]</scope>
    <source>
        <strain evidence="5">L21-Fru-AB</strain>
    </source>
</reference>
<dbReference type="OrthoDB" id="9764377at2"/>
<evidence type="ECO:0000313" key="4">
    <source>
        <dbReference type="EMBL" id="AKJ64170.1"/>
    </source>
</evidence>
<organism evidence="4 5">
    <name type="scientific">Kiritimatiella glycovorans</name>
    <dbReference type="NCBI Taxonomy" id="1307763"/>
    <lineage>
        <taxon>Bacteria</taxon>
        <taxon>Pseudomonadati</taxon>
        <taxon>Kiritimatiellota</taxon>
        <taxon>Kiritimatiellia</taxon>
        <taxon>Kiritimatiellales</taxon>
        <taxon>Kiritimatiellaceae</taxon>
        <taxon>Kiritimatiella</taxon>
    </lineage>
</organism>
<keyword evidence="2 4" id="KW-0378">Hydrolase</keyword>
<dbReference type="GO" id="GO:0004065">
    <property type="term" value="F:arylsulfatase activity"/>
    <property type="evidence" value="ECO:0007669"/>
    <property type="project" value="UniProtKB-EC"/>
</dbReference>
<proteinExistence type="inferred from homology"/>